<dbReference type="Proteomes" id="UP000198406">
    <property type="component" value="Unassembled WGS sequence"/>
</dbReference>
<feature type="transmembrane region" description="Helical" evidence="6">
    <location>
        <begin position="169"/>
        <end position="186"/>
    </location>
</feature>
<dbReference type="InParanoid" id="A0A1Z5KTE0"/>
<evidence type="ECO:0000256" key="5">
    <source>
        <dbReference type="ARBA" id="ARBA00023136"/>
    </source>
</evidence>
<reference evidence="8 9" key="1">
    <citation type="journal article" date="2015" name="Plant Cell">
        <title>Oil accumulation by the oleaginous diatom Fistulifera solaris as revealed by the genome and transcriptome.</title>
        <authorList>
            <person name="Tanaka T."/>
            <person name="Maeda Y."/>
            <person name="Veluchamy A."/>
            <person name="Tanaka M."/>
            <person name="Abida H."/>
            <person name="Marechal E."/>
            <person name="Bowler C."/>
            <person name="Muto M."/>
            <person name="Sunaga Y."/>
            <person name="Tanaka M."/>
            <person name="Yoshino T."/>
            <person name="Taniguchi T."/>
            <person name="Fukuda Y."/>
            <person name="Nemoto M."/>
            <person name="Matsumoto M."/>
            <person name="Wong P.S."/>
            <person name="Aburatani S."/>
            <person name="Fujibuchi W."/>
        </authorList>
    </citation>
    <scope>NUCLEOTIDE SEQUENCE [LARGE SCALE GENOMIC DNA]</scope>
    <source>
        <strain evidence="8 9">JPCC DA0580</strain>
    </source>
</reference>
<feature type="transmembrane region" description="Helical" evidence="6">
    <location>
        <begin position="81"/>
        <end position="102"/>
    </location>
</feature>
<feature type="transmembrane region" description="Helical" evidence="6">
    <location>
        <begin position="226"/>
        <end position="248"/>
    </location>
</feature>
<dbReference type="Pfam" id="PF01569">
    <property type="entry name" value="PAP2"/>
    <property type="match status" value="1"/>
</dbReference>
<keyword evidence="9" id="KW-1185">Reference proteome</keyword>
<dbReference type="AlphaFoldDB" id="A0A1Z5KTE0"/>
<sequence length="309" mass="35576">MVEDNPSDSRTVHRSDVDSRWQQILEIVLCICALVVAYWFDGWKINNRPTPYQYLAQEDVYVRDLAHDEHLNYTCFVDNSALHFVAIFLPLLSQIGWSLLLLGRKQWFNEMHGIVSCTCFALALDTFITYAIKCYVGYLRPVYYDHCRPFEDYHGCTTNKSFIHVSFPSSHSSLSFCGMTILALFLDRTWRQYRSRHRYHMALKSDLKIATGDSLILLQATKTDRFVSLLCVVTPMALALFVSCTRIYNNFHYPADVLTGAVLGGAIAIVCHGFWFAHGRDIQLVQIYKPNSIDIPKIIDEEGEEMMEE</sequence>
<dbReference type="SMART" id="SM00014">
    <property type="entry name" value="acidPPc"/>
    <property type="match status" value="1"/>
</dbReference>
<organism evidence="8 9">
    <name type="scientific">Fistulifera solaris</name>
    <name type="common">Oleaginous diatom</name>
    <dbReference type="NCBI Taxonomy" id="1519565"/>
    <lineage>
        <taxon>Eukaryota</taxon>
        <taxon>Sar</taxon>
        <taxon>Stramenopiles</taxon>
        <taxon>Ochrophyta</taxon>
        <taxon>Bacillariophyta</taxon>
        <taxon>Bacillariophyceae</taxon>
        <taxon>Bacillariophycidae</taxon>
        <taxon>Naviculales</taxon>
        <taxon>Naviculaceae</taxon>
        <taxon>Fistulifera</taxon>
    </lineage>
</organism>
<evidence type="ECO:0000313" key="8">
    <source>
        <dbReference type="EMBL" id="GAX29589.1"/>
    </source>
</evidence>
<evidence type="ECO:0000256" key="2">
    <source>
        <dbReference type="ARBA" id="ARBA00008816"/>
    </source>
</evidence>
<evidence type="ECO:0000256" key="4">
    <source>
        <dbReference type="ARBA" id="ARBA00022989"/>
    </source>
</evidence>
<keyword evidence="3 6" id="KW-0812">Transmembrane</keyword>
<evidence type="ECO:0000313" key="9">
    <source>
        <dbReference type="Proteomes" id="UP000198406"/>
    </source>
</evidence>
<accession>A0A1Z5KTE0</accession>
<dbReference type="InterPro" id="IPR036938">
    <property type="entry name" value="PAP2/HPO_sf"/>
</dbReference>
<dbReference type="Gene3D" id="1.20.144.10">
    <property type="entry name" value="Phosphatidic acid phosphatase type 2/haloperoxidase"/>
    <property type="match status" value="1"/>
</dbReference>
<feature type="transmembrane region" description="Helical" evidence="6">
    <location>
        <begin position="260"/>
        <end position="277"/>
    </location>
</feature>
<dbReference type="PANTHER" id="PTHR10165">
    <property type="entry name" value="LIPID PHOSPHATE PHOSPHATASE"/>
    <property type="match status" value="1"/>
</dbReference>
<feature type="domain" description="Phosphatidic acid phosphatase type 2/haloperoxidase" evidence="7">
    <location>
        <begin position="114"/>
        <end position="272"/>
    </location>
</feature>
<dbReference type="SUPFAM" id="SSF48317">
    <property type="entry name" value="Acid phosphatase/Vanadium-dependent haloperoxidase"/>
    <property type="match status" value="1"/>
</dbReference>
<dbReference type="GO" id="GO:0008195">
    <property type="term" value="F:phosphatidate phosphatase activity"/>
    <property type="evidence" value="ECO:0007669"/>
    <property type="project" value="TreeGrafter"/>
</dbReference>
<dbReference type="OrthoDB" id="10030083at2759"/>
<comment type="similarity">
    <text evidence="2">Belongs to the PA-phosphatase related phosphoesterase family.</text>
</comment>
<feature type="transmembrane region" description="Helical" evidence="6">
    <location>
        <begin position="21"/>
        <end position="40"/>
    </location>
</feature>
<evidence type="ECO:0000256" key="1">
    <source>
        <dbReference type="ARBA" id="ARBA00004141"/>
    </source>
</evidence>
<dbReference type="PANTHER" id="PTHR10165:SF35">
    <property type="entry name" value="RE23632P"/>
    <property type="match status" value="1"/>
</dbReference>
<keyword evidence="4 6" id="KW-1133">Transmembrane helix</keyword>
<dbReference type="InterPro" id="IPR000326">
    <property type="entry name" value="PAP2/HPO"/>
</dbReference>
<feature type="transmembrane region" description="Helical" evidence="6">
    <location>
        <begin position="114"/>
        <end position="132"/>
    </location>
</feature>
<evidence type="ECO:0000259" key="7">
    <source>
        <dbReference type="SMART" id="SM00014"/>
    </source>
</evidence>
<proteinExistence type="inferred from homology"/>
<dbReference type="GO" id="GO:0006644">
    <property type="term" value="P:phospholipid metabolic process"/>
    <property type="evidence" value="ECO:0007669"/>
    <property type="project" value="InterPro"/>
</dbReference>
<dbReference type="GO" id="GO:0016020">
    <property type="term" value="C:membrane"/>
    <property type="evidence" value="ECO:0007669"/>
    <property type="project" value="UniProtKB-SubCell"/>
</dbReference>
<dbReference type="InterPro" id="IPR043216">
    <property type="entry name" value="PAP-like"/>
</dbReference>
<dbReference type="EMBL" id="BDSP01000292">
    <property type="protein sequence ID" value="GAX29589.1"/>
    <property type="molecule type" value="Genomic_DNA"/>
</dbReference>
<dbReference type="GO" id="GO:0046839">
    <property type="term" value="P:phospholipid dephosphorylation"/>
    <property type="evidence" value="ECO:0007669"/>
    <property type="project" value="TreeGrafter"/>
</dbReference>
<comment type="subcellular location">
    <subcellularLocation>
        <location evidence="1">Membrane</location>
        <topology evidence="1">Multi-pass membrane protein</topology>
    </subcellularLocation>
</comment>
<name>A0A1Z5KTE0_FISSO</name>
<protein>
    <recommendedName>
        <fullName evidence="7">Phosphatidic acid phosphatase type 2/haloperoxidase domain-containing protein</fullName>
    </recommendedName>
</protein>
<keyword evidence="5 6" id="KW-0472">Membrane</keyword>
<evidence type="ECO:0000256" key="3">
    <source>
        <dbReference type="ARBA" id="ARBA00022692"/>
    </source>
</evidence>
<gene>
    <name evidence="8" type="ORF">FisN_24Lu057</name>
</gene>
<comment type="caution">
    <text evidence="8">The sequence shown here is derived from an EMBL/GenBank/DDBJ whole genome shotgun (WGS) entry which is preliminary data.</text>
</comment>
<evidence type="ECO:0000256" key="6">
    <source>
        <dbReference type="SAM" id="Phobius"/>
    </source>
</evidence>